<evidence type="ECO:0000256" key="1">
    <source>
        <dbReference type="SAM" id="Phobius"/>
    </source>
</evidence>
<dbReference type="InterPro" id="IPR035965">
    <property type="entry name" value="PAS-like_dom_sf"/>
</dbReference>
<evidence type="ECO:0000259" key="2">
    <source>
        <dbReference type="PROSITE" id="PS50112"/>
    </source>
</evidence>
<keyword evidence="1" id="KW-0812">Transmembrane</keyword>
<name>A0A7S7M0W4_9BACT</name>
<feature type="domain" description="PAS" evidence="2">
    <location>
        <begin position="48"/>
        <end position="99"/>
    </location>
</feature>
<keyword evidence="1" id="KW-1133">Transmembrane helix</keyword>
<dbReference type="SUPFAM" id="SSF55785">
    <property type="entry name" value="PYP-like sensor domain (PAS domain)"/>
    <property type="match status" value="1"/>
</dbReference>
<dbReference type="PANTHER" id="PTHR46663">
    <property type="entry name" value="DIGUANYLATE CYCLASE DGCT-RELATED"/>
    <property type="match status" value="1"/>
</dbReference>
<feature type="transmembrane region" description="Helical" evidence="1">
    <location>
        <begin position="6"/>
        <end position="22"/>
    </location>
</feature>
<dbReference type="KEGG" id="smas:HUE87_02260"/>
<dbReference type="PROSITE" id="PS50113">
    <property type="entry name" value="PAC"/>
    <property type="match status" value="1"/>
</dbReference>
<evidence type="ECO:0000259" key="3">
    <source>
        <dbReference type="PROSITE" id="PS50113"/>
    </source>
</evidence>
<organism evidence="4 5">
    <name type="scientific">Candidatus Sulfurimonas marisnigri</name>
    <dbReference type="NCBI Taxonomy" id="2740405"/>
    <lineage>
        <taxon>Bacteria</taxon>
        <taxon>Pseudomonadati</taxon>
        <taxon>Campylobacterota</taxon>
        <taxon>Epsilonproteobacteria</taxon>
        <taxon>Campylobacterales</taxon>
        <taxon>Sulfurimonadaceae</taxon>
        <taxon>Sulfurimonas</taxon>
    </lineage>
</organism>
<dbReference type="InterPro" id="IPR001610">
    <property type="entry name" value="PAC"/>
</dbReference>
<dbReference type="Gene3D" id="3.30.450.20">
    <property type="entry name" value="PAS domain"/>
    <property type="match status" value="1"/>
</dbReference>
<dbReference type="InterPro" id="IPR000700">
    <property type="entry name" value="PAS-assoc_C"/>
</dbReference>
<gene>
    <name evidence="4" type="ORF">HUE87_02260</name>
</gene>
<sequence>MILWEILAVLSILLVIFIYRYLEVKKYNKKINNDMKIIDKYVLLSYSDTKGRITYVSEALCKLNGYTKEELIGKPYSIFRHPDSKKELFKDLWKTIQSGKNWRGEVKNKRKDSSPYWVDLFISPNFDDNGVIDGYTALRYNITDKKRIEELSVTDQLTQISNRLYLDKSYDDEIKRALRYNNTFSVIV</sequence>
<dbReference type="Proteomes" id="UP000593836">
    <property type="component" value="Chromosome"/>
</dbReference>
<dbReference type="SMART" id="SM00086">
    <property type="entry name" value="PAC"/>
    <property type="match status" value="1"/>
</dbReference>
<dbReference type="CDD" id="cd00130">
    <property type="entry name" value="PAS"/>
    <property type="match status" value="1"/>
</dbReference>
<dbReference type="Gene3D" id="3.30.70.270">
    <property type="match status" value="1"/>
</dbReference>
<keyword evidence="5" id="KW-1185">Reference proteome</keyword>
<dbReference type="NCBIfam" id="TIGR00229">
    <property type="entry name" value="sensory_box"/>
    <property type="match status" value="1"/>
</dbReference>
<feature type="domain" description="PAC" evidence="3">
    <location>
        <begin position="102"/>
        <end position="154"/>
    </location>
</feature>
<protein>
    <submittedName>
        <fullName evidence="4">PAS domain S-box protein</fullName>
    </submittedName>
</protein>
<dbReference type="Pfam" id="PF13426">
    <property type="entry name" value="PAS_9"/>
    <property type="match status" value="1"/>
</dbReference>
<proteinExistence type="predicted"/>
<dbReference type="RefSeq" id="WP_194367128.1">
    <property type="nucleotide sequence ID" value="NZ_CP054493.1"/>
</dbReference>
<dbReference type="InterPro" id="IPR052163">
    <property type="entry name" value="DGC-Regulatory_Protein"/>
</dbReference>
<accession>A0A7S7M0W4</accession>
<dbReference type="PANTHER" id="PTHR46663:SF4">
    <property type="entry name" value="DIGUANYLATE CYCLASE DGCT-RELATED"/>
    <property type="match status" value="1"/>
</dbReference>
<dbReference type="InterPro" id="IPR043128">
    <property type="entry name" value="Rev_trsase/Diguanyl_cyclase"/>
</dbReference>
<evidence type="ECO:0000313" key="5">
    <source>
        <dbReference type="Proteomes" id="UP000593836"/>
    </source>
</evidence>
<dbReference type="InterPro" id="IPR000014">
    <property type="entry name" value="PAS"/>
</dbReference>
<dbReference type="EMBL" id="CP054493">
    <property type="protein sequence ID" value="QOY55086.1"/>
    <property type="molecule type" value="Genomic_DNA"/>
</dbReference>
<keyword evidence="1" id="KW-0472">Membrane</keyword>
<dbReference type="AlphaFoldDB" id="A0A7S7M0W4"/>
<reference evidence="4 5" key="1">
    <citation type="submission" date="2020-05" db="EMBL/GenBank/DDBJ databases">
        <title>Sulfurimonas marisnigri, sp. nov., and Sulfurimonas baltica, sp. nov., manganese oxide reducing chemolithoautotrophs of the class Epsilonproteobacteria isolated from the pelagic redoxclines of the Black and Baltic Seas and emended description of the genus Sulfurimonas.</title>
        <authorList>
            <person name="Henkel J.V."/>
            <person name="Laudan C."/>
            <person name="Werner J."/>
            <person name="Neu T."/>
            <person name="Plewe S."/>
            <person name="Sproer C."/>
            <person name="Bunk B."/>
            <person name="Schulz-Vogt H.N."/>
        </authorList>
    </citation>
    <scope>NUCLEOTIDE SEQUENCE [LARGE SCALE GENOMIC DNA]</scope>
    <source>
        <strain evidence="4 5">SoZ1</strain>
    </source>
</reference>
<evidence type="ECO:0000313" key="4">
    <source>
        <dbReference type="EMBL" id="QOY55086.1"/>
    </source>
</evidence>
<dbReference type="PROSITE" id="PS50112">
    <property type="entry name" value="PAS"/>
    <property type="match status" value="1"/>
</dbReference>